<evidence type="ECO:0000256" key="2">
    <source>
        <dbReference type="ARBA" id="ARBA00007639"/>
    </source>
</evidence>
<dbReference type="CDD" id="cd06310">
    <property type="entry name" value="PBP1_ABC_sugar_binding-like"/>
    <property type="match status" value="1"/>
</dbReference>
<evidence type="ECO:0000256" key="3">
    <source>
        <dbReference type="ARBA" id="ARBA00022729"/>
    </source>
</evidence>
<gene>
    <name evidence="5" type="ORF">DORLON_00365</name>
</gene>
<dbReference type="Gene3D" id="3.40.50.2300">
    <property type="match status" value="2"/>
</dbReference>
<accession>A6BDJ9</accession>
<sequence>MQEKVPVAGFADKGMIRMIIRQRRGKQISALLLMTVILCCGCSNHSSWQKAKDRYVVGVVTKSNTSEYWMSVNSGMEAAAAKYDMDVITLAPDSELDREVQEKQVEKLIDQNVDALAVAPIDSYHVPDYLDEIEKKKITAVCFDNGMVGGELPYIGIDNHKTGYQLAQELAEQLDHKGQVGIVAGDLKQKGHRERVEGFEEYMKSEPEMTVKFVESGYANLQMSEQKVRDLMGQYPQIRGIMATSAVTAMGLVDELKDTDIKIVAVDEQEDSLKAVENGQILALAAQSGYEIGYETIHYIQNLRNGKHLKKKYYLNAEILTQDNVKEYRKKDESQKYKK</sequence>
<organism evidence="5 6">
    <name type="scientific">Dorea longicatena DSM 13814</name>
    <dbReference type="NCBI Taxonomy" id="411462"/>
    <lineage>
        <taxon>Bacteria</taxon>
        <taxon>Bacillati</taxon>
        <taxon>Bacillota</taxon>
        <taxon>Clostridia</taxon>
        <taxon>Lachnospirales</taxon>
        <taxon>Lachnospiraceae</taxon>
        <taxon>Dorea</taxon>
    </lineage>
</organism>
<comment type="subcellular location">
    <subcellularLocation>
        <location evidence="1">Cell envelope</location>
    </subcellularLocation>
</comment>
<comment type="caution">
    <text evidence="5">The sequence shown here is derived from an EMBL/GenBank/DDBJ whole genome shotgun (WGS) entry which is preliminary data.</text>
</comment>
<dbReference type="Proteomes" id="UP000004016">
    <property type="component" value="Unassembled WGS sequence"/>
</dbReference>
<proteinExistence type="inferred from homology"/>
<comment type="similarity">
    <text evidence="2">Belongs to the bacterial solute-binding protein 2 family.</text>
</comment>
<protein>
    <submittedName>
        <fullName evidence="5">Sugar-binding domain protein</fullName>
    </submittedName>
</protein>
<evidence type="ECO:0000259" key="4">
    <source>
        <dbReference type="Pfam" id="PF13407"/>
    </source>
</evidence>
<evidence type="ECO:0000256" key="1">
    <source>
        <dbReference type="ARBA" id="ARBA00004196"/>
    </source>
</evidence>
<dbReference type="AlphaFoldDB" id="A6BDJ9"/>
<dbReference type="InterPro" id="IPR028082">
    <property type="entry name" value="Peripla_BP_I"/>
</dbReference>
<reference evidence="5 6" key="2">
    <citation type="submission" date="2007-04" db="EMBL/GenBank/DDBJ databases">
        <title>Draft genome sequence of Dorea longicatena (DSM 13814).</title>
        <authorList>
            <person name="Sudarsanam P."/>
            <person name="Ley R."/>
            <person name="Guruge J."/>
            <person name="Turnbaugh P.J."/>
            <person name="Mahowald M."/>
            <person name="Liep D."/>
            <person name="Gordon J."/>
        </authorList>
    </citation>
    <scope>NUCLEOTIDE SEQUENCE [LARGE SCALE GENOMIC DNA]</scope>
    <source>
        <strain evidence="5 6">DSM 13814</strain>
    </source>
</reference>
<reference evidence="5 6" key="1">
    <citation type="submission" date="2007-03" db="EMBL/GenBank/DDBJ databases">
        <authorList>
            <person name="Fulton L."/>
            <person name="Clifton S."/>
            <person name="Fulton B."/>
            <person name="Xu J."/>
            <person name="Minx P."/>
            <person name="Pepin K.H."/>
            <person name="Johnson M."/>
            <person name="Thiruvilangam P."/>
            <person name="Bhonagiri V."/>
            <person name="Nash W.E."/>
            <person name="Mardis E.R."/>
            <person name="Wilson R.K."/>
        </authorList>
    </citation>
    <scope>NUCLEOTIDE SEQUENCE [LARGE SCALE GENOMIC DNA]</scope>
    <source>
        <strain evidence="5 6">DSM 13814</strain>
    </source>
</reference>
<dbReference type="EMBL" id="AAXB02000001">
    <property type="protein sequence ID" value="EDM64516.1"/>
    <property type="molecule type" value="Genomic_DNA"/>
</dbReference>
<dbReference type="Pfam" id="PF13407">
    <property type="entry name" value="Peripla_BP_4"/>
    <property type="match status" value="1"/>
</dbReference>
<dbReference type="InterPro" id="IPR025997">
    <property type="entry name" value="SBP_2_dom"/>
</dbReference>
<dbReference type="GO" id="GO:0030246">
    <property type="term" value="F:carbohydrate binding"/>
    <property type="evidence" value="ECO:0007669"/>
    <property type="project" value="UniProtKB-ARBA"/>
</dbReference>
<dbReference type="HOGENOM" id="CLU_037628_3_3_9"/>
<dbReference type="PANTHER" id="PTHR46847:SF1">
    <property type="entry name" value="D-ALLOSE-BINDING PERIPLASMIC PROTEIN-RELATED"/>
    <property type="match status" value="1"/>
</dbReference>
<feature type="domain" description="Periplasmic binding protein" evidence="4">
    <location>
        <begin position="57"/>
        <end position="307"/>
    </location>
</feature>
<name>A6BDJ9_9FIRM</name>
<dbReference type="GO" id="GO:0030313">
    <property type="term" value="C:cell envelope"/>
    <property type="evidence" value="ECO:0007669"/>
    <property type="project" value="UniProtKB-SubCell"/>
</dbReference>
<evidence type="ECO:0000313" key="6">
    <source>
        <dbReference type="Proteomes" id="UP000004016"/>
    </source>
</evidence>
<evidence type="ECO:0000313" key="5">
    <source>
        <dbReference type="EMBL" id="EDM64516.1"/>
    </source>
</evidence>
<dbReference type="PANTHER" id="PTHR46847">
    <property type="entry name" value="D-ALLOSE-BINDING PERIPLASMIC PROTEIN-RELATED"/>
    <property type="match status" value="1"/>
</dbReference>
<dbReference type="SUPFAM" id="SSF53822">
    <property type="entry name" value="Periplasmic binding protein-like I"/>
    <property type="match status" value="1"/>
</dbReference>
<keyword evidence="3" id="KW-0732">Signal</keyword>
<dbReference type="eggNOG" id="COG1879">
    <property type="taxonomic scope" value="Bacteria"/>
</dbReference>